<dbReference type="SUPFAM" id="SSF52540">
    <property type="entry name" value="P-loop containing nucleoside triphosphate hydrolases"/>
    <property type="match status" value="1"/>
</dbReference>
<dbReference type="EMBL" id="FNBS01000002">
    <property type="protein sequence ID" value="SDF03249.1"/>
    <property type="molecule type" value="Genomic_DNA"/>
</dbReference>
<sequence length="642" mass="72452">MSLRFSLFKGKDKKQNNQVLEKSTALKEDKKQKIEKTKENDFHDPFNHVADIKQIIAPDGIYIDRNYMQINNKYVKIYYFTDYPASVRVGWLDDLKLFSNANISVHIYPETSGNAIKKLTNKIVQLQSQLILDADEGNIAELGILQRASESLESLRENIQMNRDKLFYVTIVVAVYGDSLAEIEHNSRTLEEVLASKSIKARSAIFRQEHGFKSLVPVAENYLADSSRNFNVGAAISLFPFASPEYSHKQGIPIGINLFTGSPVIFDPFIGPPVLPNANIAVFAQSGAGKSFMMKLISLRSALLGVRTVFIDPDGEYKNVVNRVGGVHIKLEPNCKHIINPFDIEVDIDDEGIEFVDLLQKANEIKGLVRMIIEKISKTPLTAYELSLIEESILEEYRSRGITRNPESLYEQSSQEVDGKYYIGIRQKQMPTLSSFAERLARKPGGDKLAQILKPYLRGGTMGLFDGQSNIDLKDALLITFDVSGIMDEFLKTYALYVVTNWVWEKFVKKNIQQKKFVIVDEAWMFMKYENTANFLENLARRARKRNTSLTIASQSFIEFANSPQGKAVLTNAATVFLLRQSPTDIDAVQEIFHLSKGEREFLLSSGIGEALLKTGRNSTVLKVVASEYEKEFISTNPNEQT</sequence>
<evidence type="ECO:0000259" key="1">
    <source>
        <dbReference type="Pfam" id="PF19044"/>
    </source>
</evidence>
<dbReference type="Pfam" id="PF19044">
    <property type="entry name" value="P-loop_TraG"/>
    <property type="match status" value="1"/>
</dbReference>
<dbReference type="Proteomes" id="UP000183404">
    <property type="component" value="Unassembled WGS sequence"/>
</dbReference>
<organism evidence="2 3">
    <name type="scientific">Thermoanaerobacter thermohydrosulfuricus</name>
    <name type="common">Clostridium thermohydrosulfuricum</name>
    <dbReference type="NCBI Taxonomy" id="1516"/>
    <lineage>
        <taxon>Bacteria</taxon>
        <taxon>Bacillati</taxon>
        <taxon>Bacillota</taxon>
        <taxon>Clostridia</taxon>
        <taxon>Thermoanaerobacterales</taxon>
        <taxon>Thermoanaerobacteraceae</taxon>
        <taxon>Thermoanaerobacter</taxon>
    </lineage>
</organism>
<dbReference type="CDD" id="cd01127">
    <property type="entry name" value="TrwB_TraG_TraD_VirD4"/>
    <property type="match status" value="1"/>
</dbReference>
<reference evidence="2 3" key="1">
    <citation type="submission" date="2016-10" db="EMBL/GenBank/DDBJ databases">
        <authorList>
            <person name="de Groot N.N."/>
        </authorList>
    </citation>
    <scope>NUCLEOTIDE SEQUENCE [LARGE SCALE GENOMIC DNA]</scope>
    <source>
        <strain evidence="2 3">DSM 569</strain>
    </source>
</reference>
<feature type="domain" description="TraG P-loop" evidence="1">
    <location>
        <begin position="260"/>
        <end position="605"/>
    </location>
</feature>
<name>A0A1G7HT93_THETY</name>
<dbReference type="Gene3D" id="1.10.8.730">
    <property type="match status" value="1"/>
</dbReference>
<dbReference type="Gene3D" id="3.40.50.300">
    <property type="entry name" value="P-loop containing nucleotide triphosphate hydrolases"/>
    <property type="match status" value="1"/>
</dbReference>
<dbReference type="InterPro" id="IPR043964">
    <property type="entry name" value="P-loop_TraG"/>
</dbReference>
<evidence type="ECO:0000313" key="2">
    <source>
        <dbReference type="EMBL" id="SDF03249.1"/>
    </source>
</evidence>
<dbReference type="PANTHER" id="PTHR30121">
    <property type="entry name" value="UNCHARACTERIZED PROTEIN YJGR-RELATED"/>
    <property type="match status" value="1"/>
</dbReference>
<dbReference type="InterPro" id="IPR027417">
    <property type="entry name" value="P-loop_NTPase"/>
</dbReference>
<proteinExistence type="predicted"/>
<dbReference type="InterPro" id="IPR051162">
    <property type="entry name" value="T4SS_component"/>
</dbReference>
<dbReference type="AlphaFoldDB" id="A0A1G7HT93"/>
<evidence type="ECO:0000313" key="3">
    <source>
        <dbReference type="Proteomes" id="UP000183404"/>
    </source>
</evidence>
<dbReference type="PANTHER" id="PTHR30121:SF6">
    <property type="entry name" value="SLR6007 PROTEIN"/>
    <property type="match status" value="1"/>
</dbReference>
<accession>A0A1G7HT93</accession>
<gene>
    <name evidence="2" type="ORF">SAMN04244560_00139</name>
</gene>
<protein>
    <submittedName>
        <fullName evidence="2">Type IV secretory pathway, VirB4 component</fullName>
    </submittedName>
</protein>